<organism evidence="1">
    <name type="scientific">Dendroctonus ponderosae</name>
    <name type="common">Mountain pine beetle</name>
    <dbReference type="NCBI Taxonomy" id="77166"/>
    <lineage>
        <taxon>Eukaryota</taxon>
        <taxon>Metazoa</taxon>
        <taxon>Ecdysozoa</taxon>
        <taxon>Arthropoda</taxon>
        <taxon>Hexapoda</taxon>
        <taxon>Insecta</taxon>
        <taxon>Pterygota</taxon>
        <taxon>Neoptera</taxon>
        <taxon>Endopterygota</taxon>
        <taxon>Coleoptera</taxon>
        <taxon>Polyphaga</taxon>
        <taxon>Cucujiformia</taxon>
        <taxon>Curculionidae</taxon>
        <taxon>Scolytinae</taxon>
        <taxon>Dendroctonus</taxon>
    </lineage>
</organism>
<protein>
    <submittedName>
        <fullName evidence="1">Uncharacterized protein</fullName>
    </submittedName>
</protein>
<sequence>MAMFAHHATIEDNELDSMQRIWQGGRRKESASTAFFQGSDAEDLLAPSSEALWPIACTPHPHDRPSSDGESDSELQDYYEPSFFGKPCLELDGAALNDLPAHYTICSLQAHQFPVCGVYIDKRIVPGFKYKVRPLPPVGERSTLNKCLFKGKALRLQTIGRGFARRITFESDDGRLDCNDNYFYSDNRPEGYAFELELLSPGDKFTIFDMNHQAQGTVEVLNIEGPELEIASALSELGIEKRANVKFTGKVEFYDTGVAKPVLLSGLVVAVKAKGQPAAIVSKVCNVHIKRQKLYLIPGIKNDHRRVTVRGLDINDVPTKYTMTGLQPYELPVVGTYVDPRVIPGFSYRVRPNHKTYHLFGGRALRLLSIGMGYAKRLTFEPDTYNNPQNFMWSDNHPDGLGLEPRAVAKGMKFMVKAGGHVIGEATVFRDDNPQFEEKSEKIKTKTGQWAIEKHIHVDVICHVQLSRPGGASSERDSYMMRISGVALARLAPGARRAHIVDIHSIGLDSELYVLFTQTCTEITFLPKGP</sequence>
<dbReference type="HOGENOM" id="CLU_617641_0_0_1"/>
<dbReference type="AlphaFoldDB" id="J3JY38"/>
<evidence type="ECO:0000313" key="1">
    <source>
        <dbReference type="EMBL" id="AEE63123.1"/>
    </source>
</evidence>
<reference evidence="1" key="1">
    <citation type="journal article" date="2012" name="Insect Biochem. Mol. Biol.">
        <title>Transcriptome and full-length cDNA resources for the mountain pine beetle, Dendroctonus ponderosae Hopkins, a major insect pest of pine forests.</title>
        <authorList>
            <person name="Keeling C.I."/>
            <person name="Henderson H."/>
            <person name="Li M."/>
            <person name="Yuen M."/>
            <person name="Clark E.L."/>
            <person name="Fraser J.D."/>
            <person name="Huber D.P."/>
            <person name="Liao N.Y."/>
            <person name="Roderick Docking T."/>
            <person name="Birol I."/>
            <person name="Chan S.K."/>
            <person name="Taylor G.A."/>
            <person name="Palmquist D."/>
            <person name="Jones S.J."/>
            <person name="Bohlmann J."/>
        </authorList>
    </citation>
    <scope>NUCLEOTIDE SEQUENCE</scope>
    <source>
        <tissue evidence="1">Heads</tissue>
    </source>
</reference>
<proteinExistence type="evidence at transcript level"/>
<accession>J3JY38</accession>
<dbReference type="OrthoDB" id="5953973at2759"/>
<dbReference type="EMBL" id="BT128162">
    <property type="protein sequence ID" value="AEE63123.1"/>
    <property type="molecule type" value="mRNA"/>
</dbReference>
<name>J3JY38_DENPD</name>